<evidence type="ECO:0000313" key="2">
    <source>
        <dbReference type="EMBL" id="CAL5225611.1"/>
    </source>
</evidence>
<dbReference type="EMBL" id="CAXHTA020000012">
    <property type="protein sequence ID" value="CAL5225611.1"/>
    <property type="molecule type" value="Genomic_DNA"/>
</dbReference>
<evidence type="ECO:0000256" key="1">
    <source>
        <dbReference type="SAM" id="MobiDB-lite"/>
    </source>
</evidence>
<evidence type="ECO:0000313" key="3">
    <source>
        <dbReference type="Proteomes" id="UP001497392"/>
    </source>
</evidence>
<feature type="region of interest" description="Disordered" evidence="1">
    <location>
        <begin position="1"/>
        <end position="52"/>
    </location>
</feature>
<accession>A0ABP1G1H2</accession>
<comment type="caution">
    <text evidence="2">The sequence shown here is derived from an EMBL/GenBank/DDBJ whole genome shotgun (WGS) entry which is preliminary data.</text>
</comment>
<gene>
    <name evidence="2" type="primary">g8466</name>
    <name evidence="2" type="ORF">VP750_LOCUS7270</name>
</gene>
<reference evidence="2 3" key="1">
    <citation type="submission" date="2024-06" db="EMBL/GenBank/DDBJ databases">
        <authorList>
            <person name="Kraege A."/>
            <person name="Thomma B."/>
        </authorList>
    </citation>
    <scope>NUCLEOTIDE SEQUENCE [LARGE SCALE GENOMIC DNA]</scope>
</reference>
<keyword evidence="3" id="KW-1185">Reference proteome</keyword>
<sequence>MGDHEPMGYEEHHREAQGSLGQPKEAATFSRAPWEGQGPSLAEDPGTSEGKGEPFVAAILARQQKDIAVYKKLLGPLPDAPKKAPKSLFVTGYHEMDRQGRRIAPVMGGQGRHGAGKQATVKADLDILELAARDIESGLTSKDSSEALEKAVHLNAAYQQYLHKMVVERNEESLRPWADSPETEDYNRALRRFCGHVEYYHEVKRARPEQHFIVPVKSGMACLWGCCMWACSRATCDLAGYLSVPAIAVCTSMQ</sequence>
<proteinExistence type="predicted"/>
<dbReference type="Proteomes" id="UP001497392">
    <property type="component" value="Unassembled WGS sequence"/>
</dbReference>
<organism evidence="2 3">
    <name type="scientific">Coccomyxa viridis</name>
    <dbReference type="NCBI Taxonomy" id="1274662"/>
    <lineage>
        <taxon>Eukaryota</taxon>
        <taxon>Viridiplantae</taxon>
        <taxon>Chlorophyta</taxon>
        <taxon>core chlorophytes</taxon>
        <taxon>Trebouxiophyceae</taxon>
        <taxon>Trebouxiophyceae incertae sedis</taxon>
        <taxon>Coccomyxaceae</taxon>
        <taxon>Coccomyxa</taxon>
    </lineage>
</organism>
<name>A0ABP1G1H2_9CHLO</name>
<protein>
    <submittedName>
        <fullName evidence="2">G8466 protein</fullName>
    </submittedName>
</protein>
<feature type="compositionally biased region" description="Basic and acidic residues" evidence="1">
    <location>
        <begin position="1"/>
        <end position="16"/>
    </location>
</feature>